<dbReference type="InterPro" id="IPR011990">
    <property type="entry name" value="TPR-like_helical_dom_sf"/>
</dbReference>
<dbReference type="PROSITE" id="PS50005">
    <property type="entry name" value="TPR"/>
    <property type="match status" value="1"/>
</dbReference>
<sequence>MNKQARTLHGLAEQARETGQLELALLIIDKAMIEYQNEGDMTGMAEVLASRSLTLRHLADKTGEKAFRQLAVAEMRAAVEIAPGVMTYYNLAKVEEDLGNLDAALVAYKEAVRLMETNPPKEHNRPAVLCDIKAHMGVCELRNGDKSAEARIVSELEKLADCDEPRYNKDVWISGGFLSLAELTGKQEYLEKAGVIIEANPELTLRKGQWEKLKEELS</sequence>
<reference evidence="2 3" key="1">
    <citation type="journal article" date="2016" name="Nat. Commun.">
        <title>Thousands of microbial genomes shed light on interconnected biogeochemical processes in an aquifer system.</title>
        <authorList>
            <person name="Anantharaman K."/>
            <person name="Brown C.T."/>
            <person name="Hug L.A."/>
            <person name="Sharon I."/>
            <person name="Castelle C.J."/>
            <person name="Probst A.J."/>
            <person name="Thomas B.C."/>
            <person name="Singh A."/>
            <person name="Wilkins M.J."/>
            <person name="Karaoz U."/>
            <person name="Brodie E.L."/>
            <person name="Williams K.H."/>
            <person name="Hubbard S.S."/>
            <person name="Banfield J.F."/>
        </authorList>
    </citation>
    <scope>NUCLEOTIDE SEQUENCE [LARGE SCALE GENOMIC DNA]</scope>
</reference>
<proteinExistence type="predicted"/>
<organism evidence="2 3">
    <name type="scientific">Candidatus Collierbacteria bacterium RIFOXYB1_FULL_49_13</name>
    <dbReference type="NCBI Taxonomy" id="1817728"/>
    <lineage>
        <taxon>Bacteria</taxon>
        <taxon>Candidatus Collieribacteriota</taxon>
    </lineage>
</organism>
<feature type="repeat" description="TPR" evidence="1">
    <location>
        <begin position="85"/>
        <end position="118"/>
    </location>
</feature>
<dbReference type="EMBL" id="MFAM01000027">
    <property type="protein sequence ID" value="OGD79044.1"/>
    <property type="molecule type" value="Genomic_DNA"/>
</dbReference>
<keyword evidence="1" id="KW-0802">TPR repeat</keyword>
<dbReference type="InterPro" id="IPR019734">
    <property type="entry name" value="TPR_rpt"/>
</dbReference>
<name>A0A1F5FHL9_9BACT</name>
<protein>
    <submittedName>
        <fullName evidence="2">Uncharacterized protein</fullName>
    </submittedName>
</protein>
<dbReference type="SUPFAM" id="SSF48452">
    <property type="entry name" value="TPR-like"/>
    <property type="match status" value="1"/>
</dbReference>
<evidence type="ECO:0000313" key="2">
    <source>
        <dbReference type="EMBL" id="OGD79044.1"/>
    </source>
</evidence>
<gene>
    <name evidence="2" type="ORF">A2368_00685</name>
</gene>
<evidence type="ECO:0000256" key="1">
    <source>
        <dbReference type="PROSITE-ProRule" id="PRU00339"/>
    </source>
</evidence>
<accession>A0A1F5FHL9</accession>
<dbReference type="AlphaFoldDB" id="A0A1F5FHL9"/>
<dbReference type="Gene3D" id="1.25.40.10">
    <property type="entry name" value="Tetratricopeptide repeat domain"/>
    <property type="match status" value="1"/>
</dbReference>
<comment type="caution">
    <text evidence="2">The sequence shown here is derived from an EMBL/GenBank/DDBJ whole genome shotgun (WGS) entry which is preliminary data.</text>
</comment>
<dbReference type="SMART" id="SM00028">
    <property type="entry name" value="TPR"/>
    <property type="match status" value="2"/>
</dbReference>
<evidence type="ECO:0000313" key="3">
    <source>
        <dbReference type="Proteomes" id="UP000176682"/>
    </source>
</evidence>
<dbReference type="Proteomes" id="UP000176682">
    <property type="component" value="Unassembled WGS sequence"/>
</dbReference>